<evidence type="ECO:0000313" key="3">
    <source>
        <dbReference type="EMBL" id="TSP57644.1"/>
    </source>
</evidence>
<dbReference type="PROSITE" id="PS50003">
    <property type="entry name" value="PH_DOMAIN"/>
    <property type="match status" value="1"/>
</dbReference>
<dbReference type="GO" id="GO:0042147">
    <property type="term" value="P:retrograde transport, endosome to Golgi"/>
    <property type="evidence" value="ECO:0007669"/>
    <property type="project" value="TreeGrafter"/>
</dbReference>
<accession>A0A556UYE3</accession>
<dbReference type="GO" id="GO:0005829">
    <property type="term" value="C:cytosol"/>
    <property type="evidence" value="ECO:0007669"/>
    <property type="project" value="GOC"/>
</dbReference>
<dbReference type="GO" id="GO:0001881">
    <property type="term" value="P:receptor recycling"/>
    <property type="evidence" value="ECO:0007669"/>
    <property type="project" value="TreeGrafter"/>
</dbReference>
<dbReference type="GO" id="GO:0005802">
    <property type="term" value="C:trans-Golgi network"/>
    <property type="evidence" value="ECO:0007669"/>
    <property type="project" value="TreeGrafter"/>
</dbReference>
<dbReference type="AlphaFoldDB" id="A0A556UYE3"/>
<comment type="caution">
    <text evidence="3">The sequence shown here is derived from an EMBL/GenBank/DDBJ whole genome shotgun (WGS) entry which is preliminary data.</text>
</comment>
<evidence type="ECO:0000313" key="4">
    <source>
        <dbReference type="Proteomes" id="UP000319801"/>
    </source>
</evidence>
<dbReference type="Gene3D" id="2.30.29.30">
    <property type="entry name" value="Pleckstrin-homology domain (PH domain)/Phosphotyrosine-binding domain (PTB)"/>
    <property type="match status" value="1"/>
</dbReference>
<sequence length="126" mass="14081">MAGSSATSNGATEKHLIKAENGKNGWLSKKTQFTRRWKPVWFQIKDSKLFYGETEKNPVKSISLVGAEIEALEKDGGLGWIIRPHGGKRSFFFRAESAEEQQQWMEAICEAQMSSGERTANACVVQ</sequence>
<evidence type="ECO:0000259" key="2">
    <source>
        <dbReference type="PROSITE" id="PS50003"/>
    </source>
</evidence>
<dbReference type="Proteomes" id="UP000319801">
    <property type="component" value="Unassembled WGS sequence"/>
</dbReference>
<protein>
    <submittedName>
        <fullName evidence="3">Pleckstrin homology domain-containing family A member 6</fullName>
    </submittedName>
</protein>
<dbReference type="PANTHER" id="PTHR22902">
    <property type="entry name" value="SESQUIPEDALIAN"/>
    <property type="match status" value="1"/>
</dbReference>
<evidence type="ECO:0000256" key="1">
    <source>
        <dbReference type="ARBA" id="ARBA00022553"/>
    </source>
</evidence>
<organism evidence="3 4">
    <name type="scientific">Bagarius yarrelli</name>
    <name type="common">Goonch</name>
    <name type="synonym">Bagrus yarrelli</name>
    <dbReference type="NCBI Taxonomy" id="175774"/>
    <lineage>
        <taxon>Eukaryota</taxon>
        <taxon>Metazoa</taxon>
        <taxon>Chordata</taxon>
        <taxon>Craniata</taxon>
        <taxon>Vertebrata</taxon>
        <taxon>Euteleostomi</taxon>
        <taxon>Actinopterygii</taxon>
        <taxon>Neopterygii</taxon>
        <taxon>Teleostei</taxon>
        <taxon>Ostariophysi</taxon>
        <taxon>Siluriformes</taxon>
        <taxon>Sisoridae</taxon>
        <taxon>Sisorinae</taxon>
        <taxon>Bagarius</taxon>
    </lineage>
</organism>
<dbReference type="OrthoDB" id="2157866at2759"/>
<keyword evidence="1" id="KW-0597">Phosphoprotein</keyword>
<dbReference type="PANTHER" id="PTHR22902:SF27">
    <property type="entry name" value="PLECKSTRIN HOMOLOGY DOMAIN-CONTAINING FAMILY A MEMBER 3"/>
    <property type="match status" value="1"/>
</dbReference>
<reference evidence="3 4" key="1">
    <citation type="journal article" date="2019" name="Genome Biol. Evol.">
        <title>Whole-Genome Sequencing of the Giant Devil Catfish, Bagarius yarrelli.</title>
        <authorList>
            <person name="Jiang W."/>
            <person name="Lv Y."/>
            <person name="Cheng L."/>
            <person name="Yang K."/>
            <person name="Chao B."/>
            <person name="Wang X."/>
            <person name="Li Y."/>
            <person name="Pan X."/>
            <person name="You X."/>
            <person name="Zhang Y."/>
            <person name="Yang J."/>
            <person name="Li J."/>
            <person name="Zhang X."/>
            <person name="Liu S."/>
            <person name="Sun C."/>
            <person name="Yang J."/>
            <person name="Shi Q."/>
        </authorList>
    </citation>
    <scope>NUCLEOTIDE SEQUENCE [LARGE SCALE GENOMIC DNA]</scope>
    <source>
        <strain evidence="3">JWS20170419001</strain>
        <tissue evidence="3">Muscle</tissue>
    </source>
</reference>
<dbReference type="EMBL" id="VCAZ01000077">
    <property type="protein sequence ID" value="TSP57644.1"/>
    <property type="molecule type" value="Genomic_DNA"/>
</dbReference>
<dbReference type="InterPro" id="IPR001849">
    <property type="entry name" value="PH_domain"/>
</dbReference>
<dbReference type="InterPro" id="IPR011993">
    <property type="entry name" value="PH-like_dom_sf"/>
</dbReference>
<dbReference type="GO" id="GO:0005769">
    <property type="term" value="C:early endosome"/>
    <property type="evidence" value="ECO:0007669"/>
    <property type="project" value="TreeGrafter"/>
</dbReference>
<dbReference type="GO" id="GO:0007032">
    <property type="term" value="P:endosome organization"/>
    <property type="evidence" value="ECO:0007669"/>
    <property type="project" value="TreeGrafter"/>
</dbReference>
<dbReference type="InterPro" id="IPR045188">
    <property type="entry name" value="Boi1/Boi2-like"/>
</dbReference>
<gene>
    <name evidence="3" type="ORF">Baya_10491</name>
</gene>
<dbReference type="GO" id="GO:0055037">
    <property type="term" value="C:recycling endosome"/>
    <property type="evidence" value="ECO:0007669"/>
    <property type="project" value="TreeGrafter"/>
</dbReference>
<dbReference type="SMART" id="SM00233">
    <property type="entry name" value="PH"/>
    <property type="match status" value="1"/>
</dbReference>
<feature type="domain" description="PH" evidence="2">
    <location>
        <begin position="20"/>
        <end position="113"/>
    </location>
</feature>
<dbReference type="Pfam" id="PF00169">
    <property type="entry name" value="PH"/>
    <property type="match status" value="1"/>
</dbReference>
<dbReference type="SUPFAM" id="SSF50729">
    <property type="entry name" value="PH domain-like"/>
    <property type="match status" value="1"/>
</dbReference>
<keyword evidence="4" id="KW-1185">Reference proteome</keyword>
<proteinExistence type="predicted"/>
<name>A0A556UYE3_BAGYA</name>